<dbReference type="GO" id="GO:0005634">
    <property type="term" value="C:nucleus"/>
    <property type="evidence" value="ECO:0007669"/>
    <property type="project" value="TreeGrafter"/>
</dbReference>
<dbReference type="Gene3D" id="3.30.1010.10">
    <property type="entry name" value="Phosphatidylinositol 3-kinase Catalytic Subunit, Chain A, domain 4"/>
    <property type="match status" value="1"/>
</dbReference>
<dbReference type="InterPro" id="IPR011989">
    <property type="entry name" value="ARM-like"/>
</dbReference>
<keyword evidence="1" id="KW-0677">Repeat</keyword>
<dbReference type="OrthoDB" id="515939at2759"/>
<name>A0A836C1A8_9CHLO</name>
<evidence type="ECO:0000313" key="4">
    <source>
        <dbReference type="Proteomes" id="UP000612055"/>
    </source>
</evidence>
<evidence type="ECO:0000313" key="3">
    <source>
        <dbReference type="EMBL" id="KAG2495403.1"/>
    </source>
</evidence>
<dbReference type="InterPro" id="IPR011009">
    <property type="entry name" value="Kinase-like_dom_sf"/>
</dbReference>
<dbReference type="Gene3D" id="1.25.10.10">
    <property type="entry name" value="Leucine-rich Repeat Variant"/>
    <property type="match status" value="1"/>
</dbReference>
<feature type="compositionally biased region" description="Low complexity" evidence="2">
    <location>
        <begin position="266"/>
        <end position="279"/>
    </location>
</feature>
<proteinExistence type="predicted"/>
<sequence length="908" mass="89769">MQTSPPPQGKGATVVLAAAAAWLPPAWPHLLQLLSDPHHDVRSAAAALLGHLGAALACGREPRLAGRLPPGALLDWGLAVLGHGSALPAAQRMTPEAREAALCALHACASALPSPRLEPYAQSLLRLVCGLLEAPATPLRLLGPLMRQLMAALPAAPLAALGQAFGDLVDLLCGWALGGGVAEQDRHQVRLVLHALRPQWHSHPDLTASLTANMLGDAAEAAAAAAAAAASSKPSEAAAQAASCLQLAQLLTDILSAASLRPVSRLASPSPAAQSGAGPAAPPPPQQPPPALPLALSALLPTRPAADTARHIAQLYPRFLSILKLLRQTLAGLDASDLAAAGIDLLAGSSAASGGGSGGDRSSGADAAWPGRLCGSVEALAESTASVVAALDARDVEDVWKAVCSSASDGGGSGSKAAAGAGAEGRASLEDLAARLKTLTVSQAKPGAEVAVGASELWGDILGPVGAAAAAAGLRLANVEGASAAAAATLPLGRREVLRLWALQEGLKWAFAALGGAAPSPTAPPASTVSISAAAGPLSGAPGPGPDAVALVGLSAHLLRFAEAEPRPPSGSSGGSDGGSGGAGVVGRGGDERAAQAAAAFSLAVLQAACSKALLPPSSAARVEALAWRALRAAMPAAMTAAPEALGSSGVADDLRIDERLMQLLRAIRSLPAADPDAAARGLPGAVRDLAVTPLGPRAGLIQWVPATTSMLAVFRAWQGSVLERHAAMAAARAEGAAKAAAEGVPPPPELEPPPAAAASRPMDLFYATLVPALQAAGDGLPGVQRALGQWEAASASAANQVVALLRGAPEQFPVDTALAAQRAQGLLARRGAWLAEARAAEARCASIAAAVQSKHLLPASAADEAQPGSTGAQPGQGGPQGQTPGSQTPPLPAGASAGPSQVADDAN</sequence>
<dbReference type="EMBL" id="JAEHOE010000024">
    <property type="protein sequence ID" value="KAG2495403.1"/>
    <property type="molecule type" value="Genomic_DNA"/>
</dbReference>
<dbReference type="Proteomes" id="UP000612055">
    <property type="component" value="Unassembled WGS sequence"/>
</dbReference>
<comment type="caution">
    <text evidence="3">The sequence shown here is derived from an EMBL/GenBank/DDBJ whole genome shotgun (WGS) entry which is preliminary data.</text>
</comment>
<dbReference type="SUPFAM" id="SSF48371">
    <property type="entry name" value="ARM repeat"/>
    <property type="match status" value="1"/>
</dbReference>
<protein>
    <submittedName>
        <fullName evidence="3">Uncharacterized protein</fullName>
    </submittedName>
</protein>
<dbReference type="AlphaFoldDB" id="A0A836C1A8"/>
<keyword evidence="4" id="KW-1185">Reference proteome</keyword>
<feature type="region of interest" description="Disordered" evidence="2">
    <location>
        <begin position="266"/>
        <end position="293"/>
    </location>
</feature>
<dbReference type="InterPro" id="IPR016024">
    <property type="entry name" value="ARM-type_fold"/>
</dbReference>
<feature type="compositionally biased region" description="Pro residues" evidence="2">
    <location>
        <begin position="280"/>
        <end position="292"/>
    </location>
</feature>
<feature type="compositionally biased region" description="Gly residues" evidence="2">
    <location>
        <begin position="572"/>
        <end position="588"/>
    </location>
</feature>
<dbReference type="GO" id="GO:0004674">
    <property type="term" value="F:protein serine/threonine kinase activity"/>
    <property type="evidence" value="ECO:0007669"/>
    <property type="project" value="TreeGrafter"/>
</dbReference>
<evidence type="ECO:0000256" key="1">
    <source>
        <dbReference type="ARBA" id="ARBA00022737"/>
    </source>
</evidence>
<dbReference type="PANTHER" id="PTHR11139">
    <property type="entry name" value="ATAXIA TELANGIECTASIA MUTATED ATM -RELATED"/>
    <property type="match status" value="1"/>
</dbReference>
<accession>A0A836C1A8</accession>
<organism evidence="3 4">
    <name type="scientific">Edaphochlamys debaryana</name>
    <dbReference type="NCBI Taxonomy" id="47281"/>
    <lineage>
        <taxon>Eukaryota</taxon>
        <taxon>Viridiplantae</taxon>
        <taxon>Chlorophyta</taxon>
        <taxon>core chlorophytes</taxon>
        <taxon>Chlorophyceae</taxon>
        <taxon>CS clade</taxon>
        <taxon>Chlamydomonadales</taxon>
        <taxon>Chlamydomonadales incertae sedis</taxon>
        <taxon>Edaphochlamys</taxon>
    </lineage>
</organism>
<dbReference type="PANTHER" id="PTHR11139:SF124">
    <property type="entry name" value="NON-SPECIFIC SERINE_THREONINE PROTEIN KINASE"/>
    <property type="match status" value="1"/>
</dbReference>
<dbReference type="SUPFAM" id="SSF56112">
    <property type="entry name" value="Protein kinase-like (PK-like)"/>
    <property type="match status" value="1"/>
</dbReference>
<dbReference type="InterPro" id="IPR050517">
    <property type="entry name" value="DDR_Repair_Kinase"/>
</dbReference>
<feature type="region of interest" description="Disordered" evidence="2">
    <location>
        <begin position="861"/>
        <end position="908"/>
    </location>
</feature>
<dbReference type="InterPro" id="IPR000357">
    <property type="entry name" value="HEAT"/>
</dbReference>
<evidence type="ECO:0000256" key="2">
    <source>
        <dbReference type="SAM" id="MobiDB-lite"/>
    </source>
</evidence>
<gene>
    <name evidence="3" type="ORF">HYH03_006352</name>
</gene>
<feature type="region of interest" description="Disordered" evidence="2">
    <location>
        <begin position="564"/>
        <end position="588"/>
    </location>
</feature>
<reference evidence="3" key="1">
    <citation type="journal article" date="2020" name="bioRxiv">
        <title>Comparative genomics of Chlamydomonas.</title>
        <authorList>
            <person name="Craig R.J."/>
            <person name="Hasan A.R."/>
            <person name="Ness R.W."/>
            <person name="Keightley P.D."/>
        </authorList>
    </citation>
    <scope>NUCLEOTIDE SEQUENCE</scope>
    <source>
        <strain evidence="3">CCAP 11/70</strain>
    </source>
</reference>
<dbReference type="Pfam" id="PF02985">
    <property type="entry name" value="HEAT"/>
    <property type="match status" value="1"/>
</dbReference>